<feature type="domain" description="Aldehyde dehydrogenase" evidence="2">
    <location>
        <begin position="21"/>
        <end position="437"/>
    </location>
</feature>
<dbReference type="CDD" id="cd07129">
    <property type="entry name" value="ALDH_KGSADH"/>
    <property type="match status" value="1"/>
</dbReference>
<dbReference type="Proteomes" id="UP000320672">
    <property type="component" value="Chromosome"/>
</dbReference>
<dbReference type="InterPro" id="IPR016163">
    <property type="entry name" value="Ald_DH_C"/>
</dbReference>
<accession>A0A517MBX9</accession>
<dbReference type="KEGG" id="rml:FF011L_11250"/>
<proteinExistence type="predicted"/>
<dbReference type="InterPro" id="IPR015590">
    <property type="entry name" value="Aldehyde_DH_dom"/>
</dbReference>
<dbReference type="AlphaFoldDB" id="A0A517MBX9"/>
<dbReference type="PANTHER" id="PTHR43353:SF3">
    <property type="entry name" value="ALDEHYDE DEHYDROGENASE-RELATED"/>
    <property type="match status" value="1"/>
</dbReference>
<dbReference type="InterPro" id="IPR016162">
    <property type="entry name" value="Ald_DH_N"/>
</dbReference>
<dbReference type="RefSeq" id="WP_145350643.1">
    <property type="nucleotide sequence ID" value="NZ_CP036262.1"/>
</dbReference>
<name>A0A517MBX9_9BACT</name>
<dbReference type="GO" id="GO:0033721">
    <property type="term" value="F:aldehyde dehydrogenase (NADP+) activity"/>
    <property type="evidence" value="ECO:0007669"/>
    <property type="project" value="UniProtKB-EC"/>
</dbReference>
<dbReference type="Gene3D" id="3.40.605.10">
    <property type="entry name" value="Aldehyde Dehydrogenase, Chain A, domain 1"/>
    <property type="match status" value="1"/>
</dbReference>
<evidence type="ECO:0000313" key="3">
    <source>
        <dbReference type="EMBL" id="QDS92382.1"/>
    </source>
</evidence>
<evidence type="ECO:0000256" key="1">
    <source>
        <dbReference type="ARBA" id="ARBA00023002"/>
    </source>
</evidence>
<dbReference type="EMBL" id="CP036262">
    <property type="protein sequence ID" value="QDS92382.1"/>
    <property type="molecule type" value="Genomic_DNA"/>
</dbReference>
<dbReference type="InterPro" id="IPR050740">
    <property type="entry name" value="Aldehyde_DH_Superfamily"/>
</dbReference>
<evidence type="ECO:0000313" key="4">
    <source>
        <dbReference type="Proteomes" id="UP000320672"/>
    </source>
</evidence>
<dbReference type="PANTHER" id="PTHR43353">
    <property type="entry name" value="SUCCINATE-SEMIALDEHYDE DEHYDROGENASE, MITOCHONDRIAL"/>
    <property type="match status" value="1"/>
</dbReference>
<keyword evidence="1 3" id="KW-0560">Oxidoreductase</keyword>
<reference evidence="3 4" key="1">
    <citation type="submission" date="2019-02" db="EMBL/GenBank/DDBJ databases">
        <title>Deep-cultivation of Planctomycetes and their phenomic and genomic characterization uncovers novel biology.</title>
        <authorList>
            <person name="Wiegand S."/>
            <person name="Jogler M."/>
            <person name="Boedeker C."/>
            <person name="Pinto D."/>
            <person name="Vollmers J."/>
            <person name="Rivas-Marin E."/>
            <person name="Kohn T."/>
            <person name="Peeters S.H."/>
            <person name="Heuer A."/>
            <person name="Rast P."/>
            <person name="Oberbeckmann S."/>
            <person name="Bunk B."/>
            <person name="Jeske O."/>
            <person name="Meyerdierks A."/>
            <person name="Storesund J.E."/>
            <person name="Kallscheuer N."/>
            <person name="Luecker S."/>
            <person name="Lage O.M."/>
            <person name="Pohl T."/>
            <person name="Merkel B.J."/>
            <person name="Hornburger P."/>
            <person name="Mueller R.-W."/>
            <person name="Bruemmer F."/>
            <person name="Labrenz M."/>
            <person name="Spormann A.M."/>
            <person name="Op den Camp H."/>
            <person name="Overmann J."/>
            <person name="Amann R."/>
            <person name="Jetten M.S.M."/>
            <person name="Mascher T."/>
            <person name="Medema M.H."/>
            <person name="Devos D.P."/>
            <person name="Kaster A.-K."/>
            <person name="Ovreas L."/>
            <person name="Rohde M."/>
            <person name="Galperin M.Y."/>
            <person name="Jogler C."/>
        </authorList>
    </citation>
    <scope>NUCLEOTIDE SEQUENCE [LARGE SCALE GENOMIC DNA]</scope>
    <source>
        <strain evidence="3 4">FF011L</strain>
    </source>
</reference>
<dbReference type="EC" id="1.2.1.4" evidence="3"/>
<dbReference type="Gene3D" id="3.40.309.10">
    <property type="entry name" value="Aldehyde Dehydrogenase, Chain A, domain 2"/>
    <property type="match status" value="1"/>
</dbReference>
<keyword evidence="4" id="KW-1185">Reference proteome</keyword>
<dbReference type="InterPro" id="IPR044151">
    <property type="entry name" value="ALDH_KGSADH"/>
</dbReference>
<organism evidence="3 4">
    <name type="scientific">Roseimaritima multifibrata</name>
    <dbReference type="NCBI Taxonomy" id="1930274"/>
    <lineage>
        <taxon>Bacteria</taxon>
        <taxon>Pseudomonadati</taxon>
        <taxon>Planctomycetota</taxon>
        <taxon>Planctomycetia</taxon>
        <taxon>Pirellulales</taxon>
        <taxon>Pirellulaceae</taxon>
        <taxon>Roseimaritima</taxon>
    </lineage>
</organism>
<dbReference type="OrthoDB" id="9770537at2"/>
<sequence>MATETKQVLINGSWRNAELADGKTFQATNPNTNEPLPAVFPVSAWSDCDAALEAAAAAATELRRIPREKIAAFLKDYADRIEAAADTLVEAAFNETGLARSPRLGGVELPRTSNQLRLAAAATVQGDWASAVIDTASGIRSCFESLGPICVFGPNNFPFAFNSVAGGDFAAAIAAGNPVIAKANSSHPETTRLLAEQAFAAAQANGLPAATVQLIYRTGHADGERMVSDPRCGATGYTGSRSAGLALKAAADRSGKPIYLELSSVNPVAITPAALQQRGAEIADEFMTSVLMGTGQFCTNPGMVLLIEDPATETFVSTVTERFAAAPAGTLLSPAVATSLSKSVQILVDAGAERLAGDGKAETDRCAVSNTLLKCSAEQFLTDPETFQTEAFGNASLLVVAKDLDQATSVLDQLEGNLTGCLYTATDDSDEAAYDQLAFALTPRVGRLLNDKMPTGVAVSPAMNHGGPFPATGHPGFTAVGIPAAISRFAKLTSYDNVRDSRLPALLANKNPTGSTWRYVDGNWQQGDVAG</sequence>
<evidence type="ECO:0000259" key="2">
    <source>
        <dbReference type="Pfam" id="PF00171"/>
    </source>
</evidence>
<dbReference type="InterPro" id="IPR016161">
    <property type="entry name" value="Ald_DH/histidinol_DH"/>
</dbReference>
<gene>
    <name evidence="3" type="primary">aldH</name>
    <name evidence="3" type="ORF">FF011L_11250</name>
</gene>
<dbReference type="SUPFAM" id="SSF53720">
    <property type="entry name" value="ALDH-like"/>
    <property type="match status" value="1"/>
</dbReference>
<protein>
    <submittedName>
        <fullName evidence="3">NADP-dependent fatty aldehyde dehydrogenase</fullName>
        <ecNumber evidence="3">1.2.1.4</ecNumber>
    </submittedName>
</protein>
<dbReference type="Pfam" id="PF00171">
    <property type="entry name" value="Aldedh"/>
    <property type="match status" value="1"/>
</dbReference>